<keyword evidence="4" id="KW-1185">Reference proteome</keyword>
<feature type="compositionally biased region" description="Polar residues" evidence="1">
    <location>
        <begin position="255"/>
        <end position="264"/>
    </location>
</feature>
<protein>
    <submittedName>
        <fullName evidence="3">Uncharacterized protein</fullName>
    </submittedName>
</protein>
<organism evidence="3 4">
    <name type="scientific">Parthenolecanium corni</name>
    <dbReference type="NCBI Taxonomy" id="536013"/>
    <lineage>
        <taxon>Eukaryota</taxon>
        <taxon>Metazoa</taxon>
        <taxon>Ecdysozoa</taxon>
        <taxon>Arthropoda</taxon>
        <taxon>Hexapoda</taxon>
        <taxon>Insecta</taxon>
        <taxon>Pterygota</taxon>
        <taxon>Neoptera</taxon>
        <taxon>Paraneoptera</taxon>
        <taxon>Hemiptera</taxon>
        <taxon>Sternorrhyncha</taxon>
        <taxon>Coccoidea</taxon>
        <taxon>Coccidae</taxon>
        <taxon>Parthenolecanium</taxon>
    </lineage>
</organism>
<comment type="caution">
    <text evidence="3">The sequence shown here is derived from an EMBL/GenBank/DDBJ whole genome shotgun (WGS) entry which is preliminary data.</text>
</comment>
<feature type="signal peptide" evidence="2">
    <location>
        <begin position="1"/>
        <end position="26"/>
    </location>
</feature>
<gene>
    <name evidence="3" type="ORF">V9T40_009336</name>
</gene>
<feature type="chain" id="PRO_5043021868" evidence="2">
    <location>
        <begin position="27"/>
        <end position="285"/>
    </location>
</feature>
<evidence type="ECO:0000313" key="3">
    <source>
        <dbReference type="EMBL" id="KAK7601895.1"/>
    </source>
</evidence>
<evidence type="ECO:0000256" key="1">
    <source>
        <dbReference type="SAM" id="MobiDB-lite"/>
    </source>
</evidence>
<proteinExistence type="predicted"/>
<feature type="region of interest" description="Disordered" evidence="1">
    <location>
        <begin position="239"/>
        <end position="285"/>
    </location>
</feature>
<evidence type="ECO:0000313" key="4">
    <source>
        <dbReference type="Proteomes" id="UP001367676"/>
    </source>
</evidence>
<accession>A0AAN9Y8Y7</accession>
<keyword evidence="2" id="KW-0732">Signal</keyword>
<reference evidence="3 4" key="1">
    <citation type="submission" date="2024-03" db="EMBL/GenBank/DDBJ databases">
        <title>Adaptation during the transition from Ophiocordyceps entomopathogen to insect associate is accompanied by gene loss and intensified selection.</title>
        <authorList>
            <person name="Ward C.M."/>
            <person name="Onetto C.A."/>
            <person name="Borneman A.R."/>
        </authorList>
    </citation>
    <scope>NUCLEOTIDE SEQUENCE [LARGE SCALE GENOMIC DNA]</scope>
    <source>
        <strain evidence="3">AWRI1</strain>
        <tissue evidence="3">Single Adult Female</tissue>
    </source>
</reference>
<sequence length="285" mass="31318">MSRSLSRPPWKQCALLLILLSHAVFGSPIVAAVSSNNKSLESASQTGVLGSKSVQTSLQEDIFGPTLNTRSNRKKRFFYETLKKAKKAKFLAMVTATSEAAKSMVQSVFKNVVTLGIKVVIFNFLYSKINQVLDFKTRLLTNLEQKNREQNSQVLGSPNDINTAASNTHTTTVVPPEIEVSTFNPNKISLNLPGTLFATGFSVISATASVLEHLVQNSALRVSKVFEALRPLIKSSSMNRLTSRKRETDSDHDGFNNSQVSKLDSVNKEKKPKTPVKNSFVALTQ</sequence>
<dbReference type="Proteomes" id="UP001367676">
    <property type="component" value="Unassembled WGS sequence"/>
</dbReference>
<evidence type="ECO:0000256" key="2">
    <source>
        <dbReference type="SAM" id="SignalP"/>
    </source>
</evidence>
<dbReference type="AlphaFoldDB" id="A0AAN9Y8Y7"/>
<name>A0AAN9Y8Y7_9HEMI</name>
<dbReference type="EMBL" id="JBBCAQ010000010">
    <property type="protein sequence ID" value="KAK7601895.1"/>
    <property type="molecule type" value="Genomic_DNA"/>
</dbReference>
<feature type="compositionally biased region" description="Basic and acidic residues" evidence="1">
    <location>
        <begin position="244"/>
        <end position="254"/>
    </location>
</feature>